<dbReference type="PANTHER" id="PTHR33164:SF94">
    <property type="entry name" value="TRANSCRIPTIONAL REGULATORY PROTEIN-RELATED"/>
    <property type="match status" value="1"/>
</dbReference>
<dbReference type="GO" id="GO:0006950">
    <property type="term" value="P:response to stress"/>
    <property type="evidence" value="ECO:0007669"/>
    <property type="project" value="TreeGrafter"/>
</dbReference>
<accession>A0A428ZB43</accession>
<name>A0A428ZB43_KIBAR</name>
<dbReference type="InterPro" id="IPR036388">
    <property type="entry name" value="WH-like_DNA-bd_sf"/>
</dbReference>
<organism evidence="2 3">
    <name type="scientific">Kibdelosporangium aridum</name>
    <dbReference type="NCBI Taxonomy" id="2030"/>
    <lineage>
        <taxon>Bacteria</taxon>
        <taxon>Bacillati</taxon>
        <taxon>Actinomycetota</taxon>
        <taxon>Actinomycetes</taxon>
        <taxon>Pseudonocardiales</taxon>
        <taxon>Pseudonocardiaceae</taxon>
        <taxon>Kibdelosporangium</taxon>
    </lineage>
</organism>
<sequence>MGTIPIQQPTIDVGSDLDAVTTAVADASQVLLTVTDQAVATVASSVTTAQFRMMMVLHSCGPRTVGGLAGCVGQHASTVTRTVGKLIKAGYAVRRLDPQKRRGTLIVLTPAGTALVNAVHARRRRAIARIVADMSARDRRELTWALGALRNAARSLSARRSEVSGGRP</sequence>
<dbReference type="OrthoDB" id="3177763at2"/>
<dbReference type="InterPro" id="IPR036390">
    <property type="entry name" value="WH_DNA-bd_sf"/>
</dbReference>
<dbReference type="SUPFAM" id="SSF46785">
    <property type="entry name" value="Winged helix' DNA-binding domain"/>
    <property type="match status" value="1"/>
</dbReference>
<dbReference type="GO" id="GO:0003700">
    <property type="term" value="F:DNA-binding transcription factor activity"/>
    <property type="evidence" value="ECO:0007669"/>
    <property type="project" value="InterPro"/>
</dbReference>
<dbReference type="RefSeq" id="WP_051794784.1">
    <property type="nucleotide sequence ID" value="NZ_QHKI01000013.1"/>
</dbReference>
<dbReference type="InterPro" id="IPR000835">
    <property type="entry name" value="HTH_MarR-typ"/>
</dbReference>
<dbReference type="EMBL" id="QHKI01000013">
    <property type="protein sequence ID" value="RSM85266.1"/>
    <property type="molecule type" value="Genomic_DNA"/>
</dbReference>
<protein>
    <submittedName>
        <fullName evidence="2">MarR family transcriptional regulator</fullName>
    </submittedName>
</protein>
<comment type="caution">
    <text evidence="2">The sequence shown here is derived from an EMBL/GenBank/DDBJ whole genome shotgun (WGS) entry which is preliminary data.</text>
</comment>
<feature type="domain" description="HTH marR-type" evidence="1">
    <location>
        <begin position="17"/>
        <end position="151"/>
    </location>
</feature>
<reference evidence="2 3" key="1">
    <citation type="submission" date="2018-05" db="EMBL/GenBank/DDBJ databases">
        <title>Evolution of GPA BGCs.</title>
        <authorList>
            <person name="Waglechner N."/>
            <person name="Wright G.D."/>
        </authorList>
    </citation>
    <scope>NUCLEOTIDE SEQUENCE [LARGE SCALE GENOMIC DNA]</scope>
    <source>
        <strain evidence="2 3">A82846</strain>
    </source>
</reference>
<dbReference type="Pfam" id="PF12802">
    <property type="entry name" value="MarR_2"/>
    <property type="match status" value="1"/>
</dbReference>
<dbReference type="InterPro" id="IPR039422">
    <property type="entry name" value="MarR/SlyA-like"/>
</dbReference>
<dbReference type="Gene3D" id="1.10.10.10">
    <property type="entry name" value="Winged helix-like DNA-binding domain superfamily/Winged helix DNA-binding domain"/>
    <property type="match status" value="1"/>
</dbReference>
<dbReference type="PROSITE" id="PS50995">
    <property type="entry name" value="HTH_MARR_2"/>
    <property type="match status" value="1"/>
</dbReference>
<gene>
    <name evidence="2" type="ORF">DMH04_18435</name>
</gene>
<evidence type="ECO:0000259" key="1">
    <source>
        <dbReference type="PROSITE" id="PS50995"/>
    </source>
</evidence>
<proteinExistence type="predicted"/>
<dbReference type="AlphaFoldDB" id="A0A428ZB43"/>
<dbReference type="PANTHER" id="PTHR33164">
    <property type="entry name" value="TRANSCRIPTIONAL REGULATOR, MARR FAMILY"/>
    <property type="match status" value="1"/>
</dbReference>
<evidence type="ECO:0000313" key="3">
    <source>
        <dbReference type="Proteomes" id="UP000287547"/>
    </source>
</evidence>
<dbReference type="Proteomes" id="UP000287547">
    <property type="component" value="Unassembled WGS sequence"/>
</dbReference>
<dbReference type="SMART" id="SM00347">
    <property type="entry name" value="HTH_MARR"/>
    <property type="match status" value="1"/>
</dbReference>
<evidence type="ECO:0000313" key="2">
    <source>
        <dbReference type="EMBL" id="RSM85266.1"/>
    </source>
</evidence>